<dbReference type="InterPro" id="IPR057135">
    <property type="entry name" value="At4g27190-like_LRR"/>
</dbReference>
<keyword evidence="4" id="KW-1185">Reference proteome</keyword>
<evidence type="ECO:0000256" key="1">
    <source>
        <dbReference type="ARBA" id="ARBA00022821"/>
    </source>
</evidence>
<reference evidence="3 4" key="1">
    <citation type="journal article" date="2021" name="Commun. Biol.">
        <title>The genome of Shorea leprosula (Dipterocarpaceae) highlights the ecological relevance of drought in aseasonal tropical rainforests.</title>
        <authorList>
            <person name="Ng K.K.S."/>
            <person name="Kobayashi M.J."/>
            <person name="Fawcett J.A."/>
            <person name="Hatakeyama M."/>
            <person name="Paape T."/>
            <person name="Ng C.H."/>
            <person name="Ang C.C."/>
            <person name="Tnah L.H."/>
            <person name="Lee C.T."/>
            <person name="Nishiyama T."/>
            <person name="Sese J."/>
            <person name="O'Brien M.J."/>
            <person name="Copetti D."/>
            <person name="Mohd Noor M.I."/>
            <person name="Ong R.C."/>
            <person name="Putra M."/>
            <person name="Sireger I.Z."/>
            <person name="Indrioko S."/>
            <person name="Kosugi Y."/>
            <person name="Izuno A."/>
            <person name="Isagi Y."/>
            <person name="Lee S.L."/>
            <person name="Shimizu K.K."/>
        </authorList>
    </citation>
    <scope>NUCLEOTIDE SEQUENCE [LARGE SCALE GENOMIC DNA]</scope>
    <source>
        <strain evidence="3">214</strain>
    </source>
</reference>
<proteinExistence type="predicted"/>
<sequence>MEGLHKIWHHQLDADSFCKLKDLTVTDCQTLESIFPFSMLERLQRLEQLLIRRCDSLEVIVEPQGHIASYSQALVASEPTLVATETKLVLPKLTELGLESLPKLKGFCHPIYFKCPSLKKLEVVEFQQLEATFSNLQEWKLEKIGRLKEIWRGQYAGDYFPKLKKLELIHFSEQSVVPPFFFQSLPCSLEKLVVSYASFHETFQCEGSGGEGRSAGALTWLRELRLSNLNELMHLWKVKPDFETIVYNLRALEVLECSKLMNLVPSIISLRNLQDLEVSRCHGLVSLMRYATAKSLVQLTRMSISDCDMVGEIVACIDDEVKDGIVLSKLKYLRLKGLPKLANFCSVGCNFEFPFLKDLIVMGCPNMQLFSKGELSTPKLLKVKFIEENNEGRWEGNLNTTLQQMFMEKVEWCIHKLDFNTVKLSHCPAQIITSIPKTDPFFPLKSTFELVLSLLNFCEACWCVFYGVK</sequence>
<comment type="caution">
    <text evidence="3">The sequence shown here is derived from an EMBL/GenBank/DDBJ whole genome shotgun (WGS) entry which is preliminary data.</text>
</comment>
<organism evidence="3 4">
    <name type="scientific">Rubroshorea leprosula</name>
    <dbReference type="NCBI Taxonomy" id="152421"/>
    <lineage>
        <taxon>Eukaryota</taxon>
        <taxon>Viridiplantae</taxon>
        <taxon>Streptophyta</taxon>
        <taxon>Embryophyta</taxon>
        <taxon>Tracheophyta</taxon>
        <taxon>Spermatophyta</taxon>
        <taxon>Magnoliopsida</taxon>
        <taxon>eudicotyledons</taxon>
        <taxon>Gunneridae</taxon>
        <taxon>Pentapetalae</taxon>
        <taxon>rosids</taxon>
        <taxon>malvids</taxon>
        <taxon>Malvales</taxon>
        <taxon>Dipterocarpaceae</taxon>
        <taxon>Rubroshorea</taxon>
    </lineage>
</organism>
<protein>
    <recommendedName>
        <fullName evidence="2">Disease resistance protein At4g27190-like leucine-rich repeats domain-containing protein</fullName>
    </recommendedName>
</protein>
<feature type="domain" description="Disease resistance protein At4g27190-like leucine-rich repeats" evidence="2">
    <location>
        <begin position="3"/>
        <end position="141"/>
    </location>
</feature>
<dbReference type="Gene3D" id="3.80.10.10">
    <property type="entry name" value="Ribonuclease Inhibitor"/>
    <property type="match status" value="2"/>
</dbReference>
<dbReference type="Pfam" id="PF23247">
    <property type="entry name" value="LRR_RPS2"/>
    <property type="match status" value="2"/>
</dbReference>
<evidence type="ECO:0000259" key="2">
    <source>
        <dbReference type="Pfam" id="PF23247"/>
    </source>
</evidence>
<dbReference type="InterPro" id="IPR032675">
    <property type="entry name" value="LRR_dom_sf"/>
</dbReference>
<dbReference type="EMBL" id="BPVZ01000018">
    <property type="protein sequence ID" value="GKV02422.1"/>
    <property type="molecule type" value="Genomic_DNA"/>
</dbReference>
<feature type="domain" description="Disease resistance protein At4g27190-like leucine-rich repeats" evidence="2">
    <location>
        <begin position="269"/>
        <end position="368"/>
    </location>
</feature>
<name>A0AAV5IKJ8_9ROSI</name>
<evidence type="ECO:0000313" key="4">
    <source>
        <dbReference type="Proteomes" id="UP001054252"/>
    </source>
</evidence>
<accession>A0AAV5IKJ8</accession>
<dbReference type="PANTHER" id="PTHR33463">
    <property type="entry name" value="NB-ARC DOMAIN-CONTAINING PROTEIN-RELATED"/>
    <property type="match status" value="1"/>
</dbReference>
<keyword evidence="1" id="KW-0611">Plant defense</keyword>
<dbReference type="AlphaFoldDB" id="A0AAV5IKJ8"/>
<dbReference type="Proteomes" id="UP001054252">
    <property type="component" value="Unassembled WGS sequence"/>
</dbReference>
<dbReference type="SUPFAM" id="SSF52047">
    <property type="entry name" value="RNI-like"/>
    <property type="match status" value="1"/>
</dbReference>
<evidence type="ECO:0000313" key="3">
    <source>
        <dbReference type="EMBL" id="GKV02422.1"/>
    </source>
</evidence>
<dbReference type="InterPro" id="IPR050905">
    <property type="entry name" value="Plant_NBS-LRR"/>
</dbReference>
<gene>
    <name evidence="3" type="ORF">SLEP1_g14859</name>
</gene>
<dbReference type="PANTHER" id="PTHR33463:SF167">
    <property type="entry name" value="PUTATIVE-RELATED"/>
    <property type="match status" value="1"/>
</dbReference>